<comment type="cofactor">
    <cofactor evidence="8">
        <name>Mn(2+)</name>
        <dbReference type="ChEBI" id="CHEBI:29035"/>
    </cofactor>
    <cofactor evidence="8">
        <name>Fe(2+)</name>
        <dbReference type="ChEBI" id="CHEBI:29033"/>
    </cofactor>
    <text evidence="8">Binds 1 Mn(2+) or Fe(2+) ion per subunit.</text>
</comment>
<evidence type="ECO:0000256" key="4">
    <source>
        <dbReference type="ARBA" id="ARBA00023015"/>
    </source>
</evidence>
<dbReference type="InterPro" id="IPR036388">
    <property type="entry name" value="WH-like_DNA-bd_sf"/>
</dbReference>
<dbReference type="CDD" id="cd07153">
    <property type="entry name" value="Fur_like"/>
    <property type="match status" value="1"/>
</dbReference>
<evidence type="ECO:0000313" key="9">
    <source>
        <dbReference type="EMBL" id="PLX15535.1"/>
    </source>
</evidence>
<dbReference type="GO" id="GO:0008270">
    <property type="term" value="F:zinc ion binding"/>
    <property type="evidence" value="ECO:0007669"/>
    <property type="project" value="TreeGrafter"/>
</dbReference>
<feature type="binding site" evidence="7">
    <location>
        <position position="159"/>
    </location>
    <ligand>
        <name>Zn(2+)</name>
        <dbReference type="ChEBI" id="CHEBI:29105"/>
    </ligand>
</feature>
<protein>
    <submittedName>
        <fullName evidence="9">Ferric uptake regulation protein</fullName>
    </submittedName>
</protein>
<dbReference type="GO" id="GO:1900376">
    <property type="term" value="P:regulation of secondary metabolite biosynthetic process"/>
    <property type="evidence" value="ECO:0007669"/>
    <property type="project" value="TreeGrafter"/>
</dbReference>
<dbReference type="InterPro" id="IPR002481">
    <property type="entry name" value="FUR"/>
</dbReference>
<keyword evidence="3 7" id="KW-0862">Zinc</keyword>
<keyword evidence="6" id="KW-0804">Transcription</keyword>
<dbReference type="GO" id="GO:0003700">
    <property type="term" value="F:DNA-binding transcription factor activity"/>
    <property type="evidence" value="ECO:0007669"/>
    <property type="project" value="InterPro"/>
</dbReference>
<dbReference type="Gene3D" id="3.30.1490.190">
    <property type="match status" value="1"/>
</dbReference>
<comment type="cofactor">
    <cofactor evidence="7">
        <name>Zn(2+)</name>
        <dbReference type="ChEBI" id="CHEBI:29105"/>
    </cofactor>
    <text evidence="7">Binds 1 zinc ion per subunit.</text>
</comment>
<gene>
    <name evidence="9" type="ORF">C0601_12630</name>
</gene>
<comment type="similarity">
    <text evidence="1">Belongs to the Fur family.</text>
</comment>
<feature type="binding site" evidence="7">
    <location>
        <position position="109"/>
    </location>
    <ligand>
        <name>Zn(2+)</name>
        <dbReference type="ChEBI" id="CHEBI:29105"/>
    </ligand>
</feature>
<dbReference type="Proteomes" id="UP000234857">
    <property type="component" value="Unassembled WGS sequence"/>
</dbReference>
<keyword evidence="8" id="KW-0408">Iron</keyword>
<keyword evidence="5" id="KW-0238">DNA-binding</keyword>
<dbReference type="GO" id="GO:0045892">
    <property type="term" value="P:negative regulation of DNA-templated transcription"/>
    <property type="evidence" value="ECO:0007669"/>
    <property type="project" value="TreeGrafter"/>
</dbReference>
<evidence type="ECO:0000313" key="10">
    <source>
        <dbReference type="Proteomes" id="UP000234857"/>
    </source>
</evidence>
<dbReference type="Pfam" id="PF01475">
    <property type="entry name" value="FUR"/>
    <property type="match status" value="1"/>
</dbReference>
<evidence type="ECO:0000256" key="3">
    <source>
        <dbReference type="ARBA" id="ARBA00022833"/>
    </source>
</evidence>
<keyword evidence="4" id="KW-0805">Transcription regulation</keyword>
<evidence type="ECO:0000256" key="2">
    <source>
        <dbReference type="ARBA" id="ARBA00022491"/>
    </source>
</evidence>
<dbReference type="Gene3D" id="1.10.10.10">
    <property type="entry name" value="Winged helix-like DNA-binding domain superfamily/Winged helix DNA-binding domain"/>
    <property type="match status" value="1"/>
</dbReference>
<name>A0A2N5ZA25_MUIH1</name>
<evidence type="ECO:0000256" key="8">
    <source>
        <dbReference type="PIRSR" id="PIRSR602481-2"/>
    </source>
</evidence>
<evidence type="ECO:0000256" key="6">
    <source>
        <dbReference type="ARBA" id="ARBA00023163"/>
    </source>
</evidence>
<dbReference type="GO" id="GO:0000976">
    <property type="term" value="F:transcription cis-regulatory region binding"/>
    <property type="evidence" value="ECO:0007669"/>
    <property type="project" value="TreeGrafter"/>
</dbReference>
<dbReference type="SUPFAM" id="SSF46785">
    <property type="entry name" value="Winged helix' DNA-binding domain"/>
    <property type="match status" value="1"/>
</dbReference>
<proteinExistence type="inferred from homology"/>
<feature type="binding site" evidence="8">
    <location>
        <position position="148"/>
    </location>
    <ligand>
        <name>Fe cation</name>
        <dbReference type="ChEBI" id="CHEBI:24875"/>
    </ligand>
</feature>
<dbReference type="PANTHER" id="PTHR33202:SF7">
    <property type="entry name" value="FERRIC UPTAKE REGULATION PROTEIN"/>
    <property type="match status" value="1"/>
</dbReference>
<feature type="binding site" evidence="8">
    <location>
        <position position="128"/>
    </location>
    <ligand>
        <name>Fe cation</name>
        <dbReference type="ChEBI" id="CHEBI:24875"/>
    </ligand>
</feature>
<dbReference type="InterPro" id="IPR043135">
    <property type="entry name" value="Fur_C"/>
</dbReference>
<organism evidence="9 10">
    <name type="scientific">Muiribacterium halophilum</name>
    <dbReference type="NCBI Taxonomy" id="2053465"/>
    <lineage>
        <taxon>Bacteria</taxon>
        <taxon>Candidatus Muiribacteriota</taxon>
        <taxon>Candidatus Muiribacteriia</taxon>
        <taxon>Candidatus Muiribacteriales</taxon>
        <taxon>Candidatus Muiribacteriaceae</taxon>
        <taxon>Candidatus Muiribacterium</taxon>
    </lineage>
</organism>
<sequence>MRNRKQNCRCCDDDKEKCSFRETFSEKGLRFTVPRQLIIKVLNDSKDSLSGEDIYNLVHKNNPNIGIATVYRTLDLLYRMGMLSGIKGPDKVTRYEIAGKNAHRHELVCVSCRKVIEYTPSIEDKQREATKEMQIRLENKYEFNINNHLVRFFGICKECSE</sequence>
<dbReference type="PANTHER" id="PTHR33202">
    <property type="entry name" value="ZINC UPTAKE REGULATION PROTEIN"/>
    <property type="match status" value="1"/>
</dbReference>
<reference evidence="9 10" key="1">
    <citation type="submission" date="2017-11" db="EMBL/GenBank/DDBJ databases">
        <title>Genome-resolved metagenomics identifies genetic mobility, metabolic interactions, and unexpected diversity in perchlorate-reducing communities.</title>
        <authorList>
            <person name="Barnum T.P."/>
            <person name="Figueroa I.A."/>
            <person name="Carlstrom C.I."/>
            <person name="Lucas L.N."/>
            <person name="Engelbrektson A.L."/>
            <person name="Coates J.D."/>
        </authorList>
    </citation>
    <scope>NUCLEOTIDE SEQUENCE [LARGE SCALE GENOMIC DNA]</scope>
    <source>
        <strain evidence="9">BM706</strain>
    </source>
</reference>
<dbReference type="InterPro" id="IPR036390">
    <property type="entry name" value="WH_DNA-bd_sf"/>
</dbReference>
<accession>A0A2N5ZA25</accession>
<evidence type="ECO:0000256" key="1">
    <source>
        <dbReference type="ARBA" id="ARBA00007957"/>
    </source>
</evidence>
<comment type="caution">
    <text evidence="9">The sequence shown here is derived from an EMBL/GenBank/DDBJ whole genome shotgun (WGS) entry which is preliminary data.</text>
</comment>
<evidence type="ECO:0000256" key="7">
    <source>
        <dbReference type="PIRSR" id="PIRSR602481-1"/>
    </source>
</evidence>
<keyword evidence="7" id="KW-0479">Metal-binding</keyword>
<feature type="binding site" evidence="7">
    <location>
        <position position="156"/>
    </location>
    <ligand>
        <name>Zn(2+)</name>
        <dbReference type="ChEBI" id="CHEBI:29105"/>
    </ligand>
</feature>
<dbReference type="AlphaFoldDB" id="A0A2N5ZA25"/>
<evidence type="ECO:0000256" key="5">
    <source>
        <dbReference type="ARBA" id="ARBA00023125"/>
    </source>
</evidence>
<feature type="binding site" evidence="7">
    <location>
        <position position="112"/>
    </location>
    <ligand>
        <name>Zn(2+)</name>
        <dbReference type="ChEBI" id="CHEBI:29105"/>
    </ligand>
</feature>
<dbReference type="EMBL" id="PKTG01000137">
    <property type="protein sequence ID" value="PLX15535.1"/>
    <property type="molecule type" value="Genomic_DNA"/>
</dbReference>
<keyword evidence="2" id="KW-0678">Repressor</keyword>